<feature type="signal peptide" evidence="3">
    <location>
        <begin position="1"/>
        <end position="22"/>
    </location>
</feature>
<gene>
    <name evidence="5" type="ORF">CEV34_4049</name>
</gene>
<dbReference type="EMBL" id="NNRM01000042">
    <property type="protein sequence ID" value="OYR22851.1"/>
    <property type="molecule type" value="Genomic_DNA"/>
</dbReference>
<feature type="domain" description="Transglycosylase SLT" evidence="4">
    <location>
        <begin position="152"/>
        <end position="247"/>
    </location>
</feature>
<proteinExistence type="inferred from homology"/>
<comment type="similarity">
    <text evidence="1">Belongs to the transglycosylase Slt family.</text>
</comment>
<evidence type="ECO:0000256" key="3">
    <source>
        <dbReference type="SAM" id="SignalP"/>
    </source>
</evidence>
<organism evidence="5 6">
    <name type="scientific">Brucella pseudogrignonensis</name>
    <dbReference type="NCBI Taxonomy" id="419475"/>
    <lineage>
        <taxon>Bacteria</taxon>
        <taxon>Pseudomonadati</taxon>
        <taxon>Pseudomonadota</taxon>
        <taxon>Alphaproteobacteria</taxon>
        <taxon>Hyphomicrobiales</taxon>
        <taxon>Brucellaceae</taxon>
        <taxon>Brucella/Ochrobactrum group</taxon>
        <taxon>Brucella</taxon>
    </lineage>
</organism>
<evidence type="ECO:0000313" key="5">
    <source>
        <dbReference type="EMBL" id="OYR22851.1"/>
    </source>
</evidence>
<dbReference type="InterPro" id="IPR023346">
    <property type="entry name" value="Lysozyme-like_dom_sf"/>
</dbReference>
<dbReference type="PANTHER" id="PTHR37423:SF2">
    <property type="entry name" value="MEMBRANE-BOUND LYTIC MUREIN TRANSGLYCOSYLASE C"/>
    <property type="match status" value="1"/>
</dbReference>
<feature type="chain" id="PRO_5012265372" evidence="3">
    <location>
        <begin position="23"/>
        <end position="314"/>
    </location>
</feature>
<comment type="similarity">
    <text evidence="2">Belongs to the virb1 family.</text>
</comment>
<evidence type="ECO:0000256" key="2">
    <source>
        <dbReference type="ARBA" id="ARBA00009387"/>
    </source>
</evidence>
<dbReference type="Gene3D" id="1.10.530.10">
    <property type="match status" value="1"/>
</dbReference>
<evidence type="ECO:0000259" key="4">
    <source>
        <dbReference type="Pfam" id="PF01464"/>
    </source>
</evidence>
<evidence type="ECO:0000313" key="6">
    <source>
        <dbReference type="Proteomes" id="UP000216188"/>
    </source>
</evidence>
<reference evidence="5 6" key="1">
    <citation type="submission" date="2017-07" db="EMBL/GenBank/DDBJ databases">
        <title>Phylogenetic study on the rhizospheric bacterium Ochrobactrum sp. A44.</title>
        <authorList>
            <person name="Krzyzanowska D.M."/>
            <person name="Ossowicki A."/>
            <person name="Rajewska M."/>
            <person name="Maciag T."/>
            <person name="Kaczynski Z."/>
            <person name="Czerwicka M."/>
            <person name="Jafra S."/>
        </authorList>
    </citation>
    <scope>NUCLEOTIDE SEQUENCE [LARGE SCALE GENOMIC DNA]</scope>
    <source>
        <strain evidence="5 6">CCUG 30717</strain>
    </source>
</reference>
<dbReference type="Pfam" id="PF01464">
    <property type="entry name" value="SLT"/>
    <property type="match status" value="1"/>
</dbReference>
<keyword evidence="3" id="KW-0732">Signal</keyword>
<dbReference type="SUPFAM" id="SSF53955">
    <property type="entry name" value="Lysozyme-like"/>
    <property type="match status" value="1"/>
</dbReference>
<name>A0A256G857_9HYPH</name>
<comment type="caution">
    <text evidence="5">The sequence shown here is derived from an EMBL/GenBank/DDBJ whole genome shotgun (WGS) entry which is preliminary data.</text>
</comment>
<dbReference type="Proteomes" id="UP000216188">
    <property type="component" value="Unassembled WGS sequence"/>
</dbReference>
<dbReference type="InterPro" id="IPR008258">
    <property type="entry name" value="Transglycosylase_SLT_dom_1"/>
</dbReference>
<dbReference type="AlphaFoldDB" id="A0A256G857"/>
<dbReference type="PANTHER" id="PTHR37423">
    <property type="entry name" value="SOLUBLE LYTIC MUREIN TRANSGLYCOSYLASE-RELATED"/>
    <property type="match status" value="1"/>
</dbReference>
<dbReference type="CDD" id="cd00254">
    <property type="entry name" value="LT-like"/>
    <property type="match status" value="1"/>
</dbReference>
<accession>A0A256G857</accession>
<protein>
    <submittedName>
        <fullName evidence="5">Transglycosylase SLT domain protein</fullName>
    </submittedName>
</protein>
<evidence type="ECO:0000256" key="1">
    <source>
        <dbReference type="ARBA" id="ARBA00007734"/>
    </source>
</evidence>
<keyword evidence="6" id="KW-1185">Reference proteome</keyword>
<sequence>MERLSIKALLLSATLFTPLGIAATCAEERGAIARFSQDGDAEAATHNASGSRSDLTVFNRRWTSESKEFVVGSDGIVSAEDKSGNGTNVNNHIGNVTSAVIATGSLSDITNTAILFQNESARLGDFHSIKQAAVSTPECGPSPLTPEEIKTLVEQAARRHQVDALFATAITWAESQFDRSRNSDKGARGPMQLMPGTAERFGVRDVCDPASNIEGGVKYLRVLLDEFQNPLLVAAAYNAGEGRIYEYGGVPPFKETVGYVAKVVNYQLGVTMPAPKKKLVGGGRRSSPVMASETQSGVIAVKKTGTFVGGVMHF</sequence>